<dbReference type="AlphaFoldDB" id="A0A0E9WKP4"/>
<dbReference type="EMBL" id="GBXM01017731">
    <property type="protein sequence ID" value="JAH90846.1"/>
    <property type="molecule type" value="Transcribed_RNA"/>
</dbReference>
<proteinExistence type="predicted"/>
<reference evidence="1" key="1">
    <citation type="submission" date="2014-11" db="EMBL/GenBank/DDBJ databases">
        <authorList>
            <person name="Amaro Gonzalez C."/>
        </authorList>
    </citation>
    <scope>NUCLEOTIDE SEQUENCE</scope>
</reference>
<organism evidence="1">
    <name type="scientific">Anguilla anguilla</name>
    <name type="common">European freshwater eel</name>
    <name type="synonym">Muraena anguilla</name>
    <dbReference type="NCBI Taxonomy" id="7936"/>
    <lineage>
        <taxon>Eukaryota</taxon>
        <taxon>Metazoa</taxon>
        <taxon>Chordata</taxon>
        <taxon>Craniata</taxon>
        <taxon>Vertebrata</taxon>
        <taxon>Euteleostomi</taxon>
        <taxon>Actinopterygii</taxon>
        <taxon>Neopterygii</taxon>
        <taxon>Teleostei</taxon>
        <taxon>Anguilliformes</taxon>
        <taxon>Anguillidae</taxon>
        <taxon>Anguilla</taxon>
    </lineage>
</organism>
<name>A0A0E9WKP4_ANGAN</name>
<sequence>MLAAIFPPRFVVLPAVQTVSGTVSSGLEPHQGFFSLVIPCADN</sequence>
<accession>A0A0E9WKP4</accession>
<evidence type="ECO:0000313" key="1">
    <source>
        <dbReference type="EMBL" id="JAH90846.1"/>
    </source>
</evidence>
<reference evidence="1" key="2">
    <citation type="journal article" date="2015" name="Fish Shellfish Immunol.">
        <title>Early steps in the European eel (Anguilla anguilla)-Vibrio vulnificus interaction in the gills: Role of the RtxA13 toxin.</title>
        <authorList>
            <person name="Callol A."/>
            <person name="Pajuelo D."/>
            <person name="Ebbesson L."/>
            <person name="Teles M."/>
            <person name="MacKenzie S."/>
            <person name="Amaro C."/>
        </authorList>
    </citation>
    <scope>NUCLEOTIDE SEQUENCE</scope>
</reference>
<protein>
    <submittedName>
        <fullName evidence="1">Uncharacterized protein</fullName>
    </submittedName>
</protein>